<name>A0A3L8CTD3_9PSED</name>
<proteinExistence type="predicted"/>
<dbReference type="PANTHER" id="PTHR37809:SF1">
    <property type="entry name" value="RIBOSOMAL PROTEIN S12 METHYLTHIOTRANSFERASE ACCESSORY FACTOR YCAO"/>
    <property type="match status" value="1"/>
</dbReference>
<dbReference type="AlphaFoldDB" id="A0A3L8CTD3"/>
<protein>
    <recommendedName>
        <fullName evidence="1">YcaO domain-containing protein</fullName>
    </recommendedName>
</protein>
<dbReference type="Proteomes" id="UP000282672">
    <property type="component" value="Unassembled WGS sequence"/>
</dbReference>
<dbReference type="InterPro" id="IPR003776">
    <property type="entry name" value="YcaO-like_dom"/>
</dbReference>
<dbReference type="Pfam" id="PF02624">
    <property type="entry name" value="YcaO"/>
    <property type="match status" value="1"/>
</dbReference>
<keyword evidence="4" id="KW-1185">Reference proteome</keyword>
<sequence>MSEREFAPSTALSKIQNIIKSLNLFSVTNHTDINKLVATADLFDSQNNLIQSGAGKGPDSLVGALAESIEHLCLLMPATSDVITQSCEFIAGQKNAQRDGFLTSLTHLSHSIESLRLTTVDSTAELFVPTTLLCPRVTNNSVSSACPATQFLSRYSSNSGTAFGCTKAEALLHGTHEVIERHVLSRFFMAVCSIGPAITMYTPSKILLATALSESSFALSRADKLQVIIIKDFMNVYFSVALPKVGAGPFHLSPIGSGCSLDICIAIQRAVTEQFQVEDLYDAPQEAIDNKTLNFLAGAETLKSLIDFFPVKNLTLPTLDIPKMDLASSVPEQLEALQNNIEKSGKTMFHRVLAQYAENGTVCQTYIPGLERFNLIRNGYFVAPQRVLRQDNNRATHANVHHNSL</sequence>
<evidence type="ECO:0000259" key="1">
    <source>
        <dbReference type="PROSITE" id="PS51664"/>
    </source>
</evidence>
<accession>A0A3L8CTD3</accession>
<dbReference type="Gene3D" id="3.30.160.660">
    <property type="match status" value="1"/>
</dbReference>
<organism evidence="3 4">
    <name type="scientific">Pseudomonas prosekii</name>
    <dbReference type="NCBI Taxonomy" id="1148509"/>
    <lineage>
        <taxon>Bacteria</taxon>
        <taxon>Pseudomonadati</taxon>
        <taxon>Pseudomonadota</taxon>
        <taxon>Gammaproteobacteria</taxon>
        <taxon>Pseudomonadales</taxon>
        <taxon>Pseudomonadaceae</taxon>
        <taxon>Pseudomonas</taxon>
    </lineage>
</organism>
<feature type="domain" description="YcaO" evidence="1">
    <location>
        <begin position="51"/>
        <end position="405"/>
    </location>
</feature>
<dbReference type="Gene3D" id="3.30.1330.230">
    <property type="match status" value="1"/>
</dbReference>
<evidence type="ECO:0000313" key="4">
    <source>
        <dbReference type="Proteomes" id="UP000282140"/>
    </source>
</evidence>
<reference evidence="4 5" key="1">
    <citation type="journal article" date="2018" name="Front. Microbiol.">
        <title>Discovery of Phloeophagus Beetles as a Source of Pseudomonas Strains That Produce Potentially New Bioactive Substances and Description of Pseudomonas bohemica sp. nov.</title>
        <authorList>
            <person name="Saati-Santamaria Z."/>
            <person name="Lopez-Mondejar R."/>
            <person name="Jimenez-Gomez A."/>
            <person name="Diez-Mendez A."/>
            <person name="Vetrovsky T."/>
            <person name="Igual J.M."/>
            <person name="Velazquez E."/>
            <person name="Kolarik M."/>
            <person name="Rivas R."/>
            <person name="Garcia-Fraile P."/>
        </authorList>
    </citation>
    <scope>NUCLEOTIDE SEQUENCE [LARGE SCALE GENOMIC DNA]</scope>
    <source>
        <strain evidence="2 5">A2-NA12</strain>
        <strain evidence="3 4">A2-NA13</strain>
    </source>
</reference>
<dbReference type="PANTHER" id="PTHR37809">
    <property type="entry name" value="RIBOSOMAL PROTEIN S12 METHYLTHIOTRANSFERASE ACCESSORY FACTOR YCAO"/>
    <property type="match status" value="1"/>
</dbReference>
<dbReference type="RefSeq" id="WP_121733114.1">
    <property type="nucleotide sequence ID" value="NZ_PEGA01000017.1"/>
</dbReference>
<dbReference type="EMBL" id="PEGB01000002">
    <property type="protein sequence ID" value="RLU11024.1"/>
    <property type="molecule type" value="Genomic_DNA"/>
</dbReference>
<evidence type="ECO:0000313" key="2">
    <source>
        <dbReference type="EMBL" id="RLU07950.1"/>
    </source>
</evidence>
<dbReference type="EMBL" id="PEGA01000017">
    <property type="protein sequence ID" value="RLU07950.1"/>
    <property type="molecule type" value="Genomic_DNA"/>
</dbReference>
<dbReference type="Proteomes" id="UP000282140">
    <property type="component" value="Unassembled WGS sequence"/>
</dbReference>
<evidence type="ECO:0000313" key="3">
    <source>
        <dbReference type="EMBL" id="RLU11024.1"/>
    </source>
</evidence>
<evidence type="ECO:0000313" key="5">
    <source>
        <dbReference type="Proteomes" id="UP000282672"/>
    </source>
</evidence>
<gene>
    <name evidence="2" type="ORF">CS076_17395</name>
    <name evidence="3" type="ORF">CS078_06185</name>
</gene>
<comment type="caution">
    <text evidence="3">The sequence shown here is derived from an EMBL/GenBank/DDBJ whole genome shotgun (WGS) entry which is preliminary data.</text>
</comment>
<dbReference type="Gene3D" id="3.30.40.250">
    <property type="match status" value="1"/>
</dbReference>
<dbReference type="PROSITE" id="PS51664">
    <property type="entry name" value="YCAO"/>
    <property type="match status" value="1"/>
</dbReference>